<evidence type="ECO:0000313" key="2">
    <source>
        <dbReference type="EMBL" id="BDI34004.1"/>
    </source>
</evidence>
<dbReference type="InterPro" id="IPR004107">
    <property type="entry name" value="Integrase_SAM-like_N"/>
</dbReference>
<dbReference type="KEGG" id="ccot:CCAX7_60550"/>
<feature type="region of interest" description="Disordered" evidence="1">
    <location>
        <begin position="298"/>
        <end position="332"/>
    </location>
</feature>
<dbReference type="InterPro" id="IPR011010">
    <property type="entry name" value="DNA_brk_join_enz"/>
</dbReference>
<dbReference type="EMBL" id="AP025739">
    <property type="protein sequence ID" value="BDI34004.1"/>
    <property type="molecule type" value="Genomic_DNA"/>
</dbReference>
<gene>
    <name evidence="2" type="primary">xerD_2</name>
    <name evidence="2" type="ORF">CCAX7_60550</name>
</gene>
<proteinExistence type="predicted"/>
<dbReference type="PROSITE" id="PS51900">
    <property type="entry name" value="CB"/>
    <property type="match status" value="1"/>
</dbReference>
<dbReference type="AlphaFoldDB" id="A0A402CVY7"/>
<dbReference type="GO" id="GO:0003677">
    <property type="term" value="F:DNA binding"/>
    <property type="evidence" value="ECO:0007669"/>
    <property type="project" value="UniProtKB-UniRule"/>
</dbReference>
<dbReference type="InterPro" id="IPR013762">
    <property type="entry name" value="Integrase-like_cat_sf"/>
</dbReference>
<feature type="compositionally biased region" description="Polar residues" evidence="1">
    <location>
        <begin position="299"/>
        <end position="313"/>
    </location>
</feature>
<reference evidence="2 3" key="1">
    <citation type="journal article" date="2019" name="Int. J. Syst. Evol. Microbiol.">
        <title>Capsulimonas corticalis gen. nov., sp. nov., an aerobic capsulated bacterium, of a novel bacterial order, Capsulimonadales ord. nov., of the class Armatimonadia of the phylum Armatimonadetes.</title>
        <authorList>
            <person name="Li J."/>
            <person name="Kudo C."/>
            <person name="Tonouchi A."/>
        </authorList>
    </citation>
    <scope>NUCLEOTIDE SEQUENCE [LARGE SCALE GENOMIC DNA]</scope>
    <source>
        <strain evidence="2 3">AX-7</strain>
    </source>
</reference>
<dbReference type="Proteomes" id="UP000287394">
    <property type="component" value="Chromosome"/>
</dbReference>
<protein>
    <submittedName>
        <fullName evidence="2">Tyrosine recombinase XerD</fullName>
    </submittedName>
</protein>
<dbReference type="RefSeq" id="WP_119321560.1">
    <property type="nucleotide sequence ID" value="NZ_AP025739.1"/>
</dbReference>
<sequence>MKLQDAVSDYLNYISVEKGHAKATCKSYAAWLRHMLAWLNENGYPDPDLSVFDPTVLRRYQYTLSGRGCRPRTIRGAFAPIKALGHFLVANGAIQSNPTATLTMPKRDAAQRLTVSTEEVERLLQAVERIRHPRKKALNRALLSVLIYSGLRAQELLDLEVGHVNIANKSLLVASGKGSKSRQLFPPAECIAALSEWLALREPDCKLPFLFMYDRGRRIGYQSLCKTVEEIKALADLADQPNIKCHSLRHAFATRMMENGAPIKAIQSALGHSITETTFRYLHHGEVQNKLMSKYAALSSHTDQEPQAATKPTGQRAEFMVNRRRSSRRRQQ</sequence>
<dbReference type="InterPro" id="IPR044068">
    <property type="entry name" value="CB"/>
</dbReference>
<dbReference type="PANTHER" id="PTHR30349">
    <property type="entry name" value="PHAGE INTEGRASE-RELATED"/>
    <property type="match status" value="1"/>
</dbReference>
<name>A0A402CVY7_9BACT</name>
<dbReference type="OrthoDB" id="9801717at2"/>
<organism evidence="2 3">
    <name type="scientific">Capsulimonas corticalis</name>
    <dbReference type="NCBI Taxonomy" id="2219043"/>
    <lineage>
        <taxon>Bacteria</taxon>
        <taxon>Bacillati</taxon>
        <taxon>Armatimonadota</taxon>
        <taxon>Armatimonadia</taxon>
        <taxon>Capsulimonadales</taxon>
        <taxon>Capsulimonadaceae</taxon>
        <taxon>Capsulimonas</taxon>
    </lineage>
</organism>
<dbReference type="PANTHER" id="PTHR30349:SF81">
    <property type="entry name" value="TYROSINE RECOMBINASE XERC"/>
    <property type="match status" value="1"/>
</dbReference>
<dbReference type="InterPro" id="IPR002104">
    <property type="entry name" value="Integrase_catalytic"/>
</dbReference>
<dbReference type="Pfam" id="PF02899">
    <property type="entry name" value="Phage_int_SAM_1"/>
    <property type="match status" value="1"/>
</dbReference>
<evidence type="ECO:0000256" key="1">
    <source>
        <dbReference type="SAM" id="MobiDB-lite"/>
    </source>
</evidence>
<dbReference type="GO" id="GO:0006310">
    <property type="term" value="P:DNA recombination"/>
    <property type="evidence" value="ECO:0007669"/>
    <property type="project" value="InterPro"/>
</dbReference>
<evidence type="ECO:0000313" key="3">
    <source>
        <dbReference type="Proteomes" id="UP000287394"/>
    </source>
</evidence>
<dbReference type="Gene3D" id="1.10.150.130">
    <property type="match status" value="1"/>
</dbReference>
<dbReference type="Gene3D" id="1.10.443.10">
    <property type="entry name" value="Intergrase catalytic core"/>
    <property type="match status" value="1"/>
</dbReference>
<feature type="compositionally biased region" description="Basic residues" evidence="1">
    <location>
        <begin position="322"/>
        <end position="332"/>
    </location>
</feature>
<dbReference type="PROSITE" id="PS51898">
    <property type="entry name" value="TYR_RECOMBINASE"/>
    <property type="match status" value="1"/>
</dbReference>
<dbReference type="InterPro" id="IPR050090">
    <property type="entry name" value="Tyrosine_recombinase_XerCD"/>
</dbReference>
<dbReference type="Pfam" id="PF00589">
    <property type="entry name" value="Phage_integrase"/>
    <property type="match status" value="1"/>
</dbReference>
<keyword evidence="3" id="KW-1185">Reference proteome</keyword>
<dbReference type="SUPFAM" id="SSF56349">
    <property type="entry name" value="DNA breaking-rejoining enzymes"/>
    <property type="match status" value="1"/>
</dbReference>
<accession>A0A402CVY7</accession>
<dbReference type="GO" id="GO:0015074">
    <property type="term" value="P:DNA integration"/>
    <property type="evidence" value="ECO:0007669"/>
    <property type="project" value="InterPro"/>
</dbReference>
<dbReference type="InterPro" id="IPR010998">
    <property type="entry name" value="Integrase_recombinase_N"/>
</dbReference>